<name>A0AA37V6P0_9BACT</name>
<organism evidence="4 5">
    <name type="scientific">Roseisolibacter agri</name>
    <dbReference type="NCBI Taxonomy" id="2014610"/>
    <lineage>
        <taxon>Bacteria</taxon>
        <taxon>Pseudomonadati</taxon>
        <taxon>Gemmatimonadota</taxon>
        <taxon>Gemmatimonadia</taxon>
        <taxon>Gemmatimonadales</taxon>
        <taxon>Gemmatimonadaceae</taxon>
        <taxon>Roseisolibacter</taxon>
    </lineage>
</organism>
<gene>
    <name evidence="4" type="ORF">rosag_20990</name>
</gene>
<feature type="domain" description="N-acetyltransferase" evidence="3">
    <location>
        <begin position="11"/>
        <end position="197"/>
    </location>
</feature>
<dbReference type="InterPro" id="IPR000182">
    <property type="entry name" value="GNAT_dom"/>
</dbReference>
<evidence type="ECO:0000313" key="5">
    <source>
        <dbReference type="Proteomes" id="UP001161325"/>
    </source>
</evidence>
<protein>
    <submittedName>
        <fullName evidence="4">N-acetyltransferase</fullName>
    </submittedName>
</protein>
<dbReference type="AlphaFoldDB" id="A0AA37V6P0"/>
<dbReference type="PANTHER" id="PTHR43877">
    <property type="entry name" value="AMINOALKYLPHOSPHONATE N-ACETYLTRANSFERASE-RELATED-RELATED"/>
    <property type="match status" value="1"/>
</dbReference>
<proteinExistence type="predicted"/>
<dbReference type="Pfam" id="PF00583">
    <property type="entry name" value="Acetyltransf_1"/>
    <property type="match status" value="1"/>
</dbReference>
<dbReference type="RefSeq" id="WP_284350040.1">
    <property type="nucleotide sequence ID" value="NZ_BRXS01000003.1"/>
</dbReference>
<dbReference type="InterPro" id="IPR050832">
    <property type="entry name" value="Bact_Acetyltransf"/>
</dbReference>
<dbReference type="SUPFAM" id="SSF55729">
    <property type="entry name" value="Acyl-CoA N-acyltransferases (Nat)"/>
    <property type="match status" value="1"/>
</dbReference>
<evidence type="ECO:0000256" key="2">
    <source>
        <dbReference type="ARBA" id="ARBA00023315"/>
    </source>
</evidence>
<evidence type="ECO:0000259" key="3">
    <source>
        <dbReference type="PROSITE" id="PS51186"/>
    </source>
</evidence>
<dbReference type="PROSITE" id="PS51186">
    <property type="entry name" value="GNAT"/>
    <property type="match status" value="1"/>
</dbReference>
<dbReference type="EMBL" id="BRXS01000003">
    <property type="protein sequence ID" value="GLC25586.1"/>
    <property type="molecule type" value="Genomic_DNA"/>
</dbReference>
<dbReference type="Proteomes" id="UP001161325">
    <property type="component" value="Unassembled WGS sequence"/>
</dbReference>
<keyword evidence="1" id="KW-0808">Transferase</keyword>
<dbReference type="InterPro" id="IPR016181">
    <property type="entry name" value="Acyl_CoA_acyltransferase"/>
</dbReference>
<reference evidence="4" key="1">
    <citation type="submission" date="2022-08" db="EMBL/GenBank/DDBJ databases">
        <title>Draft genome sequencing of Roseisolibacter agri AW1220.</title>
        <authorList>
            <person name="Tobiishi Y."/>
            <person name="Tonouchi A."/>
        </authorList>
    </citation>
    <scope>NUCLEOTIDE SEQUENCE</scope>
    <source>
        <strain evidence="4">AW1220</strain>
    </source>
</reference>
<keyword evidence="2" id="KW-0012">Acyltransferase</keyword>
<dbReference type="GO" id="GO:0016747">
    <property type="term" value="F:acyltransferase activity, transferring groups other than amino-acyl groups"/>
    <property type="evidence" value="ECO:0007669"/>
    <property type="project" value="InterPro"/>
</dbReference>
<evidence type="ECO:0000256" key="1">
    <source>
        <dbReference type="ARBA" id="ARBA00022679"/>
    </source>
</evidence>
<dbReference type="Gene3D" id="3.40.630.30">
    <property type="match status" value="1"/>
</dbReference>
<accession>A0AA37V6P0</accession>
<evidence type="ECO:0000313" key="4">
    <source>
        <dbReference type="EMBL" id="GLC25586.1"/>
    </source>
</evidence>
<keyword evidence="5" id="KW-1185">Reference proteome</keyword>
<sequence length="202" mass="21022">MSSITPTPPAATLRRATPGDAVALAELAARTFRETYAPPAGPCDPADVEAYVADHFGPALQGAELADARLRVVVAESGGALAGYAVVRTASRPGEADNFAPASEQEATALLEVATAELARLYVDRPWHGSGVAARLLDAARAEAAAAGAGALWFSVYQRNPRAVAFYRKRGARTIATATFTMGREVQHDWLMAVPTTSGGAT</sequence>
<comment type="caution">
    <text evidence="4">The sequence shown here is derived from an EMBL/GenBank/DDBJ whole genome shotgun (WGS) entry which is preliminary data.</text>
</comment>